<proteinExistence type="predicted"/>
<accession>A0A3D9HRX3</accession>
<gene>
    <name evidence="2" type="ORF">DFP90_102281</name>
</gene>
<dbReference type="Pfam" id="PF07796">
    <property type="entry name" value="DUF1638"/>
    <property type="match status" value="1"/>
</dbReference>
<evidence type="ECO:0000313" key="3">
    <source>
        <dbReference type="Proteomes" id="UP000256845"/>
    </source>
</evidence>
<dbReference type="AlphaFoldDB" id="A0A3D9HRX3"/>
<evidence type="ECO:0000313" key="2">
    <source>
        <dbReference type="EMBL" id="RED52263.1"/>
    </source>
</evidence>
<comment type="caution">
    <text evidence="2">The sequence shown here is derived from an EMBL/GenBank/DDBJ whole genome shotgun (WGS) entry which is preliminary data.</text>
</comment>
<organism evidence="2 3">
    <name type="scientific">Aestuariispira insulae</name>
    <dbReference type="NCBI Taxonomy" id="1461337"/>
    <lineage>
        <taxon>Bacteria</taxon>
        <taxon>Pseudomonadati</taxon>
        <taxon>Pseudomonadota</taxon>
        <taxon>Alphaproteobacteria</taxon>
        <taxon>Rhodospirillales</taxon>
        <taxon>Kiloniellaceae</taxon>
        <taxon>Aestuariispira</taxon>
    </lineage>
</organism>
<reference evidence="2 3" key="1">
    <citation type="submission" date="2018-07" db="EMBL/GenBank/DDBJ databases">
        <title>Genomic Encyclopedia of Type Strains, Phase III (KMG-III): the genomes of soil and plant-associated and newly described type strains.</title>
        <authorList>
            <person name="Whitman W."/>
        </authorList>
    </citation>
    <scope>NUCLEOTIDE SEQUENCE [LARGE SCALE GENOMIC DNA]</scope>
    <source>
        <strain evidence="2 3">CECT 8488</strain>
    </source>
</reference>
<dbReference type="EMBL" id="QRDW01000002">
    <property type="protein sequence ID" value="RED52263.1"/>
    <property type="molecule type" value="Genomic_DNA"/>
</dbReference>
<dbReference type="InterPro" id="IPR012437">
    <property type="entry name" value="DUF1638"/>
</dbReference>
<dbReference type="OrthoDB" id="9814689at2"/>
<keyword evidence="3" id="KW-1185">Reference proteome</keyword>
<sequence>MTAGLQEFEDPGTSESPEFLPETAKTLVIACGALAREILDVIKLNGWQNLAITCLPAKLHNAPDQITPRLREKIRANKDRYTRILVAYADCGTGGLIDKMIEEEGVERIGGPHCYSFYAGQQDFDALAEQELGTFYLTDYMVRHFDSLIMEGMGLNKYPQMRELMFGNYKRLVYLAQMEDPKLDDLAEQAAEKLQLSYRKVFTGYGELATFMAAAAK</sequence>
<evidence type="ECO:0000259" key="1">
    <source>
        <dbReference type="Pfam" id="PF07796"/>
    </source>
</evidence>
<name>A0A3D9HRX3_9PROT</name>
<dbReference type="Proteomes" id="UP000256845">
    <property type="component" value="Unassembled WGS sequence"/>
</dbReference>
<protein>
    <submittedName>
        <fullName evidence="2">Uncharacterized protein DUF1638</fullName>
    </submittedName>
</protein>
<feature type="domain" description="DUF1638" evidence="1">
    <location>
        <begin position="54"/>
        <end position="210"/>
    </location>
</feature>
<dbReference type="RefSeq" id="WP_115935813.1">
    <property type="nucleotide sequence ID" value="NZ_QRDW01000002.1"/>
</dbReference>